<dbReference type="Proteomes" id="UP000000777">
    <property type="component" value="Chromosome"/>
</dbReference>
<dbReference type="InterPro" id="IPR034154">
    <property type="entry name" value="TOPRIM_DnaG/twinkle"/>
</dbReference>
<dbReference type="PANTHER" id="PTHR30313:SF2">
    <property type="entry name" value="DNA PRIMASE"/>
    <property type="match status" value="1"/>
</dbReference>
<keyword evidence="4" id="KW-0548">Nucleotidyltransferase</keyword>
<evidence type="ECO:0000256" key="1">
    <source>
        <dbReference type="ARBA" id="ARBA00022478"/>
    </source>
</evidence>
<dbReference type="GO" id="GO:1990077">
    <property type="term" value="C:primosome complex"/>
    <property type="evidence" value="ECO:0007669"/>
    <property type="project" value="UniProtKB-KW"/>
</dbReference>
<dbReference type="GO" id="GO:0006269">
    <property type="term" value="P:DNA replication, synthesis of primer"/>
    <property type="evidence" value="ECO:0007669"/>
    <property type="project" value="UniProtKB-KW"/>
</dbReference>
<dbReference type="GO" id="GO:0003899">
    <property type="term" value="F:DNA-directed RNA polymerase activity"/>
    <property type="evidence" value="ECO:0007669"/>
    <property type="project" value="InterPro"/>
</dbReference>
<dbReference type="InterPro" id="IPR006171">
    <property type="entry name" value="TOPRIM_dom"/>
</dbReference>
<dbReference type="GO" id="GO:0005737">
    <property type="term" value="C:cytoplasm"/>
    <property type="evidence" value="ECO:0007669"/>
    <property type="project" value="TreeGrafter"/>
</dbReference>
<evidence type="ECO:0000256" key="8">
    <source>
        <dbReference type="ARBA" id="ARBA00022833"/>
    </source>
</evidence>
<gene>
    <name evidence="11" type="ordered locus">CRP_058</name>
</gene>
<dbReference type="InterPro" id="IPR002694">
    <property type="entry name" value="Znf_CHC2"/>
</dbReference>
<dbReference type="Gene3D" id="3.90.580.10">
    <property type="entry name" value="Zinc finger, CHC2-type domain"/>
    <property type="match status" value="1"/>
</dbReference>
<feature type="domain" description="Toprim" evidence="10">
    <location>
        <begin position="154"/>
        <end position="234"/>
    </location>
</feature>
<dbReference type="SUPFAM" id="SSF57783">
    <property type="entry name" value="Zinc beta-ribbon"/>
    <property type="match status" value="1"/>
</dbReference>
<dbReference type="SMART" id="SM00400">
    <property type="entry name" value="ZnF_CHCC"/>
    <property type="match status" value="1"/>
</dbReference>
<proteinExistence type="predicted"/>
<dbReference type="OrthoDB" id="9803773at2"/>
<keyword evidence="5" id="KW-0235">DNA replication</keyword>
<keyword evidence="8" id="KW-0862">Zinc</keyword>
<dbReference type="KEGG" id="crp:CRP_058"/>
<organism evidence="11 12">
    <name type="scientific">Carsonella ruddii (strain PV)</name>
    <dbReference type="NCBI Taxonomy" id="387662"/>
    <lineage>
        <taxon>Bacteria</taxon>
        <taxon>Pseudomonadati</taxon>
        <taxon>Pseudomonadota</taxon>
        <taxon>Gammaproteobacteria</taxon>
        <taxon>Oceanospirillales</taxon>
        <taxon>Halomonadaceae</taxon>
        <taxon>Zymobacter group</taxon>
        <taxon>Candidatus Carsonella</taxon>
    </lineage>
</organism>
<dbReference type="STRING" id="387662.CRP_058"/>
<dbReference type="Pfam" id="PF01807">
    <property type="entry name" value="Zn_ribbon_DnaG"/>
    <property type="match status" value="1"/>
</dbReference>
<reference evidence="11 12" key="1">
    <citation type="journal article" date="2006" name="Science">
        <title>The 160-kilobase genome of the bacterial endosymbiont Carsonella.</title>
        <authorList>
            <person name="Nakabachi A."/>
            <person name="Yamashita A."/>
            <person name="Toh H."/>
            <person name="Ishikawa H."/>
            <person name="Dunbar H."/>
            <person name="Moran N."/>
            <person name="Hattori M."/>
        </authorList>
    </citation>
    <scope>NUCLEOTIDE SEQUENCE [LARGE SCALE GENOMIC DNA]</scope>
    <source>
        <strain evidence="11 12">PV</strain>
    </source>
</reference>
<dbReference type="GO" id="GO:0003677">
    <property type="term" value="F:DNA binding"/>
    <property type="evidence" value="ECO:0007669"/>
    <property type="project" value="InterPro"/>
</dbReference>
<keyword evidence="6" id="KW-0479">Metal-binding</keyword>
<dbReference type="SMART" id="SM00493">
    <property type="entry name" value="TOPRIM"/>
    <property type="match status" value="1"/>
</dbReference>
<keyword evidence="9" id="KW-0804">Transcription</keyword>
<dbReference type="Pfam" id="PF08275">
    <property type="entry name" value="DNAG_N"/>
    <property type="match status" value="1"/>
</dbReference>
<dbReference type="EMBL" id="AP009180">
    <property type="protein sequence ID" value="BAF35089.1"/>
    <property type="molecule type" value="Genomic_DNA"/>
</dbReference>
<dbReference type="CDD" id="cd01029">
    <property type="entry name" value="TOPRIM_primases"/>
    <property type="match status" value="1"/>
</dbReference>
<evidence type="ECO:0000256" key="3">
    <source>
        <dbReference type="ARBA" id="ARBA00022679"/>
    </source>
</evidence>
<dbReference type="InterPro" id="IPR013264">
    <property type="entry name" value="DNAG_N"/>
</dbReference>
<evidence type="ECO:0000256" key="6">
    <source>
        <dbReference type="ARBA" id="ARBA00022723"/>
    </source>
</evidence>
<dbReference type="InterPro" id="IPR050219">
    <property type="entry name" value="DnaG_primase"/>
</dbReference>
<dbReference type="AlphaFoldDB" id="Q05FT2"/>
<keyword evidence="7" id="KW-0863">Zinc-finger</keyword>
<keyword evidence="1" id="KW-0240">DNA-directed RNA polymerase</keyword>
<dbReference type="GO" id="GO:0008270">
    <property type="term" value="F:zinc ion binding"/>
    <property type="evidence" value="ECO:0007669"/>
    <property type="project" value="UniProtKB-KW"/>
</dbReference>
<name>Q05FT2_CARRP</name>
<evidence type="ECO:0000256" key="2">
    <source>
        <dbReference type="ARBA" id="ARBA00022515"/>
    </source>
</evidence>
<dbReference type="RefSeq" id="WP_011672281.1">
    <property type="nucleotide sequence ID" value="NC_008512.1"/>
</dbReference>
<evidence type="ECO:0000313" key="12">
    <source>
        <dbReference type="Proteomes" id="UP000000777"/>
    </source>
</evidence>
<dbReference type="GO" id="GO:0000428">
    <property type="term" value="C:DNA-directed RNA polymerase complex"/>
    <property type="evidence" value="ECO:0007669"/>
    <property type="project" value="UniProtKB-KW"/>
</dbReference>
<evidence type="ECO:0000256" key="9">
    <source>
        <dbReference type="ARBA" id="ARBA00023163"/>
    </source>
</evidence>
<protein>
    <submittedName>
        <fullName evidence="11">Putative DNA primase</fullName>
    </submittedName>
</protein>
<dbReference type="PANTHER" id="PTHR30313">
    <property type="entry name" value="DNA PRIMASE"/>
    <property type="match status" value="1"/>
</dbReference>
<dbReference type="PROSITE" id="PS50880">
    <property type="entry name" value="TOPRIM"/>
    <property type="match status" value="1"/>
</dbReference>
<dbReference type="Gene3D" id="3.40.1360.10">
    <property type="match status" value="1"/>
</dbReference>
<keyword evidence="3" id="KW-0808">Transferase</keyword>
<keyword evidence="2" id="KW-0639">Primosome</keyword>
<evidence type="ECO:0000313" key="11">
    <source>
        <dbReference type="EMBL" id="BAF35089.1"/>
    </source>
</evidence>
<dbReference type="HOGENOM" id="CLU_1080465_0_0_6"/>
<evidence type="ECO:0000256" key="4">
    <source>
        <dbReference type="ARBA" id="ARBA00022695"/>
    </source>
</evidence>
<accession>Q05FT2</accession>
<evidence type="ECO:0000256" key="5">
    <source>
        <dbReference type="ARBA" id="ARBA00022705"/>
    </source>
</evidence>
<dbReference type="SUPFAM" id="SSF56731">
    <property type="entry name" value="DNA primase core"/>
    <property type="match status" value="1"/>
</dbReference>
<dbReference type="Pfam" id="PF13662">
    <property type="entry name" value="Toprim_4"/>
    <property type="match status" value="1"/>
</dbReference>
<evidence type="ECO:0000256" key="7">
    <source>
        <dbReference type="ARBA" id="ARBA00022771"/>
    </source>
</evidence>
<evidence type="ECO:0000259" key="10">
    <source>
        <dbReference type="PROSITE" id="PS50880"/>
    </source>
</evidence>
<dbReference type="InterPro" id="IPR036977">
    <property type="entry name" value="DNA_primase_Znf_CHC2"/>
</dbReference>
<sequence length="257" mass="30544">MNLKCPFHNDTNASLSIKNNFYICYGCKKRGNTTFKFLSINNFDNLFNKNTLFIARNNLLFKKNCWLNYLIKRNISFETLLKYNLGYANIDFKYNNKKKMLYNRLIFPILNETGILIGIGLKSKQNKPKYINLLKFNFNKNELIYGIYEKKNNKFVIIVEGYFDLLTLYENNIYNAISLLGSNINEYKLLFILKKFKEVFFCFDGDHSGYLGVLKLSFFKKKHKIKNLLFKCLPSKYDPDLYINKFGIKEFLNYLKI</sequence>